<evidence type="ECO:0000256" key="4">
    <source>
        <dbReference type="ARBA" id="ARBA00022475"/>
    </source>
</evidence>
<evidence type="ECO:0000256" key="1">
    <source>
        <dbReference type="ARBA" id="ARBA00004202"/>
    </source>
</evidence>
<dbReference type="OrthoDB" id="6867103at2"/>
<dbReference type="InterPro" id="IPR050086">
    <property type="entry name" value="MetN_ABC_transporter-like"/>
</dbReference>
<dbReference type="SMART" id="SM00382">
    <property type="entry name" value="AAA"/>
    <property type="match status" value="1"/>
</dbReference>
<dbReference type="AlphaFoldDB" id="A0A0G3ETR1"/>
<dbReference type="GO" id="GO:0015424">
    <property type="term" value="F:ABC-type amino acid transporter activity"/>
    <property type="evidence" value="ECO:0007669"/>
    <property type="project" value="InterPro"/>
</dbReference>
<keyword evidence="4" id="KW-1003">Cell membrane</keyword>
<gene>
    <name evidence="11" type="ORF">ABW99_11490</name>
</gene>
<evidence type="ECO:0000256" key="2">
    <source>
        <dbReference type="ARBA" id="ARBA00005417"/>
    </source>
</evidence>
<dbReference type="PATRIC" id="fig|445709.3.peg.2440"/>
<dbReference type="CDD" id="cd03262">
    <property type="entry name" value="ABC_HisP_GlnQ"/>
    <property type="match status" value="1"/>
</dbReference>
<evidence type="ECO:0000256" key="7">
    <source>
        <dbReference type="ARBA" id="ARBA00022840"/>
    </source>
</evidence>
<dbReference type="EMBL" id="CP011568">
    <property type="protein sequence ID" value="AKJ68747.1"/>
    <property type="molecule type" value="Genomic_DNA"/>
</dbReference>
<dbReference type="PANTHER" id="PTHR43166:SF9">
    <property type="entry name" value="GLUTAMATE_ASPARTATE IMPORT ATP-BINDING PROTEIN GLTL"/>
    <property type="match status" value="1"/>
</dbReference>
<dbReference type="GO" id="GO:0016887">
    <property type="term" value="F:ATP hydrolysis activity"/>
    <property type="evidence" value="ECO:0007669"/>
    <property type="project" value="InterPro"/>
</dbReference>
<evidence type="ECO:0000256" key="5">
    <source>
        <dbReference type="ARBA" id="ARBA00022519"/>
    </source>
</evidence>
<evidence type="ECO:0000259" key="10">
    <source>
        <dbReference type="PROSITE" id="PS50893"/>
    </source>
</evidence>
<organism evidence="11 12">
    <name type="scientific">Pandoraea thiooxydans</name>
    <dbReference type="NCBI Taxonomy" id="445709"/>
    <lineage>
        <taxon>Bacteria</taxon>
        <taxon>Pseudomonadati</taxon>
        <taxon>Pseudomonadota</taxon>
        <taxon>Betaproteobacteria</taxon>
        <taxon>Burkholderiales</taxon>
        <taxon>Burkholderiaceae</taxon>
        <taxon>Pandoraea</taxon>
    </lineage>
</organism>
<sequence length="253" mass="27448">MSGSAIVQIRDLTKSFGDHVVLKGIDFEVEPSQVVVIIGPSGSGKSTFLRCCNGLEVAERGVIDICGTRLLDNGRLLPDKALNRLRTEVGMVFQSFNLFPHLSVLDNITIGPRKLRGMSHEAARQEARALLQKVGLSEKADAMPGRLSGGQKQRVAIARALAMRPKVMLFDEPTSALDPELVGEVLQVMKLLAKEGMTMMVVTHEMGFAREVADVVVVMDGGGIVEAGPPSQIFSQPREARTRSFLQAVISRE</sequence>
<dbReference type="KEGG" id="ptx:ABW99_11490"/>
<dbReference type="PIRSF" id="PIRSF039085">
    <property type="entry name" value="ABC_ATPase_HisP"/>
    <property type="match status" value="1"/>
</dbReference>
<dbReference type="RefSeq" id="WP_047214614.1">
    <property type="nucleotide sequence ID" value="NZ_CP011568.3"/>
</dbReference>
<proteinExistence type="inferred from homology"/>
<dbReference type="InterPro" id="IPR003593">
    <property type="entry name" value="AAA+_ATPase"/>
</dbReference>
<evidence type="ECO:0000313" key="12">
    <source>
        <dbReference type="Proteomes" id="UP000036700"/>
    </source>
</evidence>
<evidence type="ECO:0000256" key="3">
    <source>
        <dbReference type="ARBA" id="ARBA00022448"/>
    </source>
</evidence>
<reference evidence="12" key="1">
    <citation type="submission" date="2015-06" db="EMBL/GenBank/DDBJ databases">
        <authorList>
            <person name="Lim Y.L."/>
            <person name="Ee R."/>
            <person name="Yong D."/>
            <person name="How K.Y."/>
            <person name="Yin W.F."/>
            <person name="Chan K.G."/>
        </authorList>
    </citation>
    <scope>NUCLEOTIDE SEQUENCE [LARGE SCALE GENOMIC DNA]</scope>
    <source>
        <strain evidence="12">DSM 25325</strain>
    </source>
</reference>
<dbReference type="GO" id="GO:0005524">
    <property type="term" value="F:ATP binding"/>
    <property type="evidence" value="ECO:0007669"/>
    <property type="project" value="UniProtKB-KW"/>
</dbReference>
<name>A0A0G3ETR1_9BURK</name>
<dbReference type="GO" id="GO:0005886">
    <property type="term" value="C:plasma membrane"/>
    <property type="evidence" value="ECO:0007669"/>
    <property type="project" value="UniProtKB-SubCell"/>
</dbReference>
<dbReference type="InterPro" id="IPR003439">
    <property type="entry name" value="ABC_transporter-like_ATP-bd"/>
</dbReference>
<dbReference type="STRING" id="445709.ABW99_11490"/>
<keyword evidence="12" id="KW-1185">Reference proteome</keyword>
<dbReference type="InterPro" id="IPR017871">
    <property type="entry name" value="ABC_transporter-like_CS"/>
</dbReference>
<keyword evidence="9" id="KW-0472">Membrane</keyword>
<keyword evidence="6" id="KW-0547">Nucleotide-binding</keyword>
<dbReference type="InterPro" id="IPR027417">
    <property type="entry name" value="P-loop_NTPase"/>
</dbReference>
<dbReference type="PANTHER" id="PTHR43166">
    <property type="entry name" value="AMINO ACID IMPORT ATP-BINDING PROTEIN"/>
    <property type="match status" value="1"/>
</dbReference>
<comment type="similarity">
    <text evidence="2">Belongs to the ABC transporter superfamily.</text>
</comment>
<keyword evidence="8" id="KW-0029">Amino-acid transport</keyword>
<accession>A0A0G3ETR1</accession>
<dbReference type="Gene3D" id="3.40.50.300">
    <property type="entry name" value="P-loop containing nucleotide triphosphate hydrolases"/>
    <property type="match status" value="1"/>
</dbReference>
<dbReference type="FunFam" id="3.40.50.300:FF:000020">
    <property type="entry name" value="Amino acid ABC transporter ATP-binding component"/>
    <property type="match status" value="1"/>
</dbReference>
<evidence type="ECO:0000313" key="11">
    <source>
        <dbReference type="EMBL" id="AKJ68747.1"/>
    </source>
</evidence>
<evidence type="ECO:0000256" key="8">
    <source>
        <dbReference type="ARBA" id="ARBA00022970"/>
    </source>
</evidence>
<evidence type="ECO:0000256" key="6">
    <source>
        <dbReference type="ARBA" id="ARBA00022741"/>
    </source>
</evidence>
<dbReference type="InterPro" id="IPR030679">
    <property type="entry name" value="ABC_ATPase_HisP-typ"/>
</dbReference>
<keyword evidence="7 11" id="KW-0067">ATP-binding</keyword>
<feature type="domain" description="ABC transporter" evidence="10">
    <location>
        <begin position="7"/>
        <end position="246"/>
    </location>
</feature>
<dbReference type="PROSITE" id="PS00211">
    <property type="entry name" value="ABC_TRANSPORTER_1"/>
    <property type="match status" value="1"/>
</dbReference>
<evidence type="ECO:0000256" key="9">
    <source>
        <dbReference type="ARBA" id="ARBA00023136"/>
    </source>
</evidence>
<keyword evidence="3" id="KW-0813">Transport</keyword>
<keyword evidence="5" id="KW-0997">Cell inner membrane</keyword>
<dbReference type="SUPFAM" id="SSF52540">
    <property type="entry name" value="P-loop containing nucleoside triphosphate hydrolases"/>
    <property type="match status" value="1"/>
</dbReference>
<dbReference type="PROSITE" id="PS50893">
    <property type="entry name" value="ABC_TRANSPORTER_2"/>
    <property type="match status" value="1"/>
</dbReference>
<protein>
    <submittedName>
        <fullName evidence="11">ABC transporter ATP-binding protein</fullName>
    </submittedName>
</protein>
<dbReference type="Pfam" id="PF00005">
    <property type="entry name" value="ABC_tran"/>
    <property type="match status" value="1"/>
</dbReference>
<dbReference type="Proteomes" id="UP000036700">
    <property type="component" value="Chromosome"/>
</dbReference>
<comment type="subcellular location">
    <subcellularLocation>
        <location evidence="1">Cell membrane</location>
        <topology evidence="1">Peripheral membrane protein</topology>
    </subcellularLocation>
</comment>